<keyword evidence="3 4" id="KW-0143">Chaperone</keyword>
<dbReference type="HAMAP" id="MF_01384">
    <property type="entry name" value="UreD"/>
    <property type="match status" value="1"/>
</dbReference>
<evidence type="ECO:0000256" key="1">
    <source>
        <dbReference type="ARBA" id="ARBA00007177"/>
    </source>
</evidence>
<evidence type="ECO:0000256" key="3">
    <source>
        <dbReference type="ARBA" id="ARBA00023186"/>
    </source>
</evidence>
<comment type="caution">
    <text evidence="5">The sequence shown here is derived from an EMBL/GenBank/DDBJ whole genome shotgun (WGS) entry which is preliminary data.</text>
</comment>
<gene>
    <name evidence="4" type="primary">ureD</name>
    <name evidence="5" type="ORF">I9W95_06550</name>
</gene>
<keyword evidence="4" id="KW-0963">Cytoplasm</keyword>
<evidence type="ECO:0000256" key="4">
    <source>
        <dbReference type="HAMAP-Rule" id="MF_01384"/>
    </source>
</evidence>
<dbReference type="EMBL" id="JAEDAH010000031">
    <property type="protein sequence ID" value="MCA6063263.1"/>
    <property type="molecule type" value="Genomic_DNA"/>
</dbReference>
<accession>A0ABS7ZPZ7</accession>
<keyword evidence="2 4" id="KW-0996">Nickel insertion</keyword>
<keyword evidence="6" id="KW-1185">Reference proteome</keyword>
<reference evidence="5 6" key="1">
    <citation type="submission" date="2020-12" db="EMBL/GenBank/DDBJ databases">
        <title>Novel Thalassolituus-related marine hydrocarbonoclastic bacteria mediated algae-derived hydrocarbons mineralization in twilight zone of the northern South China Sea.</title>
        <authorList>
            <person name="Dong C."/>
        </authorList>
    </citation>
    <scope>NUCLEOTIDE SEQUENCE [LARGE SCALE GENOMIC DNA]</scope>
    <source>
        <strain evidence="5 6">IMCC1826</strain>
    </source>
</reference>
<sequence length="298" mass="32900">MNLPVQPLTGPQVDAPYWNAHLDLTLRKTARGTKLVHKNHKGPLYVQKPFYPEGPDCAHLYLLHPPGGMVSGDQLTIRVESVEQAHVLVTTPGAGRVYRARPDGLLQQQTIELVIGKQSALEWMPLETILFPSSKARLETRVNMSDSSTFIGWDIVSLGLPANGIRLNDEDQQTTLKQGLKIYCDGRLLLNERLKLTPDNNDVLNASAGYRQLPVHGLLVAGPFSSVPPEGEAEALMTQLQTLCDEHMAGASKNGEFITVRYLGSCSEKARLLLTEAWKLLRPALMQRPACAPRIWAT</sequence>
<comment type="function">
    <text evidence="4">Required for maturation of urease via the functional incorporation of the urease nickel metallocenter.</text>
</comment>
<dbReference type="RefSeq" id="WP_225673090.1">
    <property type="nucleotide sequence ID" value="NZ_JAEDAH010000031.1"/>
</dbReference>
<dbReference type="InterPro" id="IPR002669">
    <property type="entry name" value="UreD"/>
</dbReference>
<dbReference type="PANTHER" id="PTHR33643:SF1">
    <property type="entry name" value="UREASE ACCESSORY PROTEIN D"/>
    <property type="match status" value="1"/>
</dbReference>
<comment type="subcellular location">
    <subcellularLocation>
        <location evidence="4">Cytoplasm</location>
    </subcellularLocation>
</comment>
<dbReference type="Pfam" id="PF01774">
    <property type="entry name" value="UreD"/>
    <property type="match status" value="1"/>
</dbReference>
<dbReference type="Proteomes" id="UP000714380">
    <property type="component" value="Unassembled WGS sequence"/>
</dbReference>
<proteinExistence type="inferred from homology"/>
<evidence type="ECO:0000256" key="2">
    <source>
        <dbReference type="ARBA" id="ARBA00022988"/>
    </source>
</evidence>
<dbReference type="PANTHER" id="PTHR33643">
    <property type="entry name" value="UREASE ACCESSORY PROTEIN D"/>
    <property type="match status" value="1"/>
</dbReference>
<evidence type="ECO:0000313" key="6">
    <source>
        <dbReference type="Proteomes" id="UP000714380"/>
    </source>
</evidence>
<comment type="subunit">
    <text evidence="4">UreD, UreF and UreG form a complex that acts as a GTP-hydrolysis-dependent molecular chaperone, activating the urease apoprotein by helping to assemble the nickel containing metallocenter of UreC. The UreE protein probably delivers the nickel.</text>
</comment>
<name>A0ABS7ZPZ7_9GAMM</name>
<evidence type="ECO:0000313" key="5">
    <source>
        <dbReference type="EMBL" id="MCA6063263.1"/>
    </source>
</evidence>
<protein>
    <recommendedName>
        <fullName evidence="4">Urease accessory protein UreD</fullName>
    </recommendedName>
</protein>
<comment type="similarity">
    <text evidence="1 4">Belongs to the UreD family.</text>
</comment>
<organism evidence="5 6">
    <name type="scientific">Thalassolituus marinus</name>
    <dbReference type="NCBI Taxonomy" id="671053"/>
    <lineage>
        <taxon>Bacteria</taxon>
        <taxon>Pseudomonadati</taxon>
        <taxon>Pseudomonadota</taxon>
        <taxon>Gammaproteobacteria</taxon>
        <taxon>Oceanospirillales</taxon>
        <taxon>Oceanospirillaceae</taxon>
        <taxon>Thalassolituus</taxon>
    </lineage>
</organism>